<dbReference type="Gene3D" id="2.30.30.100">
    <property type="match status" value="1"/>
</dbReference>
<organism evidence="1 2">
    <name type="scientific">Wallemia ichthyophaga</name>
    <dbReference type="NCBI Taxonomy" id="245174"/>
    <lineage>
        <taxon>Eukaryota</taxon>
        <taxon>Fungi</taxon>
        <taxon>Dikarya</taxon>
        <taxon>Basidiomycota</taxon>
        <taxon>Wallemiomycotina</taxon>
        <taxon>Wallemiomycetes</taxon>
        <taxon>Wallemiales</taxon>
        <taxon>Wallemiaceae</taxon>
        <taxon>Wallemia</taxon>
    </lineage>
</organism>
<evidence type="ECO:0000313" key="2">
    <source>
        <dbReference type="Proteomes" id="UP000306954"/>
    </source>
</evidence>
<evidence type="ECO:0008006" key="3">
    <source>
        <dbReference type="Google" id="ProtNLM"/>
    </source>
</evidence>
<dbReference type="InterPro" id="IPR010920">
    <property type="entry name" value="LSM_dom_sf"/>
</dbReference>
<sequence length="350" mass="40091">MKDTIKTQTPHQSQLSTFGADKKRTADAAFLPHAIPHLSNLKEVTLTLGHFKSVRDCDVLGSSKSVKYLTIMIEVIKSDDANLIARELCDRYSNIAQLNIYRYENAYRGFTPPKKKRFMVALEYALRHTNPLPHLKTKAFKEIKDMKRIVEVLAGCHTNHAFQFDGSVFELLKAISRQLQEEYHTSKEFNTHITPDVFHTALLSVISNYRPNHEPNLRVMLEATSEIDELNDFDLVLEEIFFTAIGTARIGGHIVINRFKKTPIMSVNRLISRLNKTLYFELTDDRTIFGQFTLIDKEKNVIVTNAREVTNSTHFQSELSDENAVDADAPGERWVGIVMIPRHRVKAVYE</sequence>
<dbReference type="Proteomes" id="UP000306954">
    <property type="component" value="Unassembled WGS sequence"/>
</dbReference>
<dbReference type="EMBL" id="SPOF01000081">
    <property type="protein sequence ID" value="TIB07680.1"/>
    <property type="molecule type" value="Genomic_DNA"/>
</dbReference>
<name>A0A4T0KB07_WALIC</name>
<comment type="caution">
    <text evidence="1">The sequence shown here is derived from an EMBL/GenBank/DDBJ whole genome shotgun (WGS) entry which is preliminary data.</text>
</comment>
<dbReference type="AlphaFoldDB" id="A0A4T0KB07"/>
<dbReference type="SUPFAM" id="SSF50182">
    <property type="entry name" value="Sm-like ribonucleoproteins"/>
    <property type="match status" value="1"/>
</dbReference>
<proteinExistence type="predicted"/>
<reference evidence="1 2" key="1">
    <citation type="submission" date="2019-03" db="EMBL/GenBank/DDBJ databases">
        <title>Sequencing 23 genomes of Wallemia ichthyophaga.</title>
        <authorList>
            <person name="Gostincar C."/>
        </authorList>
    </citation>
    <scope>NUCLEOTIDE SEQUENCE [LARGE SCALE GENOMIC DNA]</scope>
    <source>
        <strain evidence="1 2">EXF-8621</strain>
    </source>
</reference>
<accession>A0A4T0KB07</accession>
<gene>
    <name evidence="1" type="ORF">E3P90_03972</name>
</gene>
<evidence type="ECO:0000313" key="1">
    <source>
        <dbReference type="EMBL" id="TIB07680.1"/>
    </source>
</evidence>
<protein>
    <recommendedName>
        <fullName evidence="3">LSM domain-containing protein</fullName>
    </recommendedName>
</protein>